<reference evidence="1" key="1">
    <citation type="submission" date="2024-09" db="EMBL/GenBank/DDBJ databases">
        <title>Black Yeasts Isolated from many extreme environments.</title>
        <authorList>
            <person name="Coleine C."/>
            <person name="Stajich J.E."/>
            <person name="Selbmann L."/>
        </authorList>
    </citation>
    <scope>NUCLEOTIDE SEQUENCE</scope>
    <source>
        <strain evidence="1">CCFEE 5737</strain>
    </source>
</reference>
<comment type="caution">
    <text evidence="1">The sequence shown here is derived from an EMBL/GenBank/DDBJ whole genome shotgun (WGS) entry which is preliminary data.</text>
</comment>
<proteinExistence type="predicted"/>
<sequence>MLGFKAEIFVDPSNADAFIAALKPAADKAFAEPECTLFQAYQVDDEPGHFVLIENWTEDKEWLMTASLPNVTFAKQVTKPYYKPYLDATEPMFVKPRQITAFKVLDMGGSKM</sequence>
<dbReference type="EMBL" id="JAWDJW010006808">
    <property type="protein sequence ID" value="KAK3063546.1"/>
    <property type="molecule type" value="Genomic_DNA"/>
</dbReference>
<organism evidence="1 2">
    <name type="scientific">Coniosporium uncinatum</name>
    <dbReference type="NCBI Taxonomy" id="93489"/>
    <lineage>
        <taxon>Eukaryota</taxon>
        <taxon>Fungi</taxon>
        <taxon>Dikarya</taxon>
        <taxon>Ascomycota</taxon>
        <taxon>Pezizomycotina</taxon>
        <taxon>Dothideomycetes</taxon>
        <taxon>Dothideomycetes incertae sedis</taxon>
        <taxon>Coniosporium</taxon>
    </lineage>
</organism>
<evidence type="ECO:0000313" key="1">
    <source>
        <dbReference type="EMBL" id="KAK3063546.1"/>
    </source>
</evidence>
<name>A0ACC3D8W9_9PEZI</name>
<keyword evidence="2" id="KW-1185">Reference proteome</keyword>
<protein>
    <submittedName>
        <fullName evidence="1">Uncharacterized protein</fullName>
    </submittedName>
</protein>
<dbReference type="Proteomes" id="UP001186974">
    <property type="component" value="Unassembled WGS sequence"/>
</dbReference>
<accession>A0ACC3D8W9</accession>
<gene>
    <name evidence="1" type="ORF">LTS18_014671</name>
</gene>
<evidence type="ECO:0000313" key="2">
    <source>
        <dbReference type="Proteomes" id="UP001186974"/>
    </source>
</evidence>